<dbReference type="EMBL" id="JQED01000015">
    <property type="protein sequence ID" value="KGJ93223.1"/>
    <property type="molecule type" value="Genomic_DNA"/>
</dbReference>
<evidence type="ECO:0000259" key="2">
    <source>
        <dbReference type="Pfam" id="PF00497"/>
    </source>
</evidence>
<feature type="signal peptide" evidence="1">
    <location>
        <begin position="1"/>
        <end position="19"/>
    </location>
</feature>
<dbReference type="Pfam" id="PF00497">
    <property type="entry name" value="SBP_bac_3"/>
    <property type="match status" value="1"/>
</dbReference>
<dbReference type="PROSITE" id="PS51257">
    <property type="entry name" value="PROKAR_LIPOPROTEIN"/>
    <property type="match status" value="1"/>
</dbReference>
<dbReference type="InterPro" id="IPR001638">
    <property type="entry name" value="Solute-binding_3/MltF_N"/>
</dbReference>
<dbReference type="RefSeq" id="WP_033093421.1">
    <property type="nucleotide sequence ID" value="NZ_JQED01000015.1"/>
</dbReference>
<name>A0A099KU98_COLPS</name>
<dbReference type="Proteomes" id="UP000029843">
    <property type="component" value="Unassembled WGS sequence"/>
</dbReference>
<feature type="domain" description="Solute-binding protein family 3/N-terminal" evidence="2">
    <location>
        <begin position="35"/>
        <end position="254"/>
    </location>
</feature>
<protein>
    <submittedName>
        <fullName evidence="3">ABC-type transporter, periplasmic subunit family 3</fullName>
    </submittedName>
</protein>
<dbReference type="PANTHER" id="PTHR38834:SF3">
    <property type="entry name" value="SOLUTE-BINDING PROTEIN FAMILY 3_N-TERMINAL DOMAIN-CONTAINING PROTEIN"/>
    <property type="match status" value="1"/>
</dbReference>
<dbReference type="OrthoDB" id="8587856at2"/>
<dbReference type="PANTHER" id="PTHR38834">
    <property type="entry name" value="PERIPLASMIC SUBSTRATE BINDING PROTEIN FAMILY 3"/>
    <property type="match status" value="1"/>
</dbReference>
<evidence type="ECO:0000313" key="3">
    <source>
        <dbReference type="EMBL" id="KGJ93223.1"/>
    </source>
</evidence>
<feature type="chain" id="PRO_5001948951" evidence="1">
    <location>
        <begin position="20"/>
        <end position="255"/>
    </location>
</feature>
<dbReference type="PATRIC" id="fig|28229.4.peg.1725"/>
<comment type="caution">
    <text evidence="3">The sequence shown here is derived from an EMBL/GenBank/DDBJ whole genome shotgun (WGS) entry which is preliminary data.</text>
</comment>
<reference evidence="3 4" key="1">
    <citation type="submission" date="2014-08" db="EMBL/GenBank/DDBJ databases">
        <title>Genomic and Phenotypic Diversity of Colwellia psychrerythraea strains from Disparate Marine Basins.</title>
        <authorList>
            <person name="Techtmann S.M."/>
            <person name="Stelling S.C."/>
            <person name="Utturkar S.M."/>
            <person name="Alshibli N."/>
            <person name="Harris A."/>
            <person name="Brown S.D."/>
            <person name="Hazen T.C."/>
        </authorList>
    </citation>
    <scope>NUCLEOTIDE SEQUENCE [LARGE SCALE GENOMIC DNA]</scope>
    <source>
        <strain evidence="3 4">ND2E</strain>
    </source>
</reference>
<dbReference type="Gene3D" id="3.40.190.10">
    <property type="entry name" value="Periplasmic binding protein-like II"/>
    <property type="match status" value="2"/>
</dbReference>
<evidence type="ECO:0000256" key="1">
    <source>
        <dbReference type="SAM" id="SignalP"/>
    </source>
</evidence>
<gene>
    <name evidence="3" type="ORF">ND2E_2689</name>
</gene>
<dbReference type="AlphaFoldDB" id="A0A099KU98"/>
<keyword evidence="1" id="KW-0732">Signal</keyword>
<accession>A0A099KU98</accession>
<dbReference type="SUPFAM" id="SSF53850">
    <property type="entry name" value="Periplasmic binding protein-like II"/>
    <property type="match status" value="1"/>
</dbReference>
<proteinExistence type="predicted"/>
<sequence length="255" mass="29125" precursor="true">MIKFLTGLILLLISSSTFACTESNSKLFLSKLQWVTEDYPPYNYLDSSGHLVGAVPDILAMIYNELRIKKRGNNIIVLPWARLIMYMERYADYAAFSMVTTSEREKKFRLVPLPITTKISIMALQSNVETLKDKPFNELTIAVVRGDIGQKLLNIQNNPAMQVETISAISMLEMLLRKRVDAVAYSEDVTYYQLQKLGVEKSTVSSLYLLKDDSDVNFVFHKDTSNCVIDMFANELAILNKKGKLQPIWNKYIQE</sequence>
<evidence type="ECO:0000313" key="4">
    <source>
        <dbReference type="Proteomes" id="UP000029843"/>
    </source>
</evidence>
<organism evidence="3 4">
    <name type="scientific">Colwellia psychrerythraea</name>
    <name type="common">Vibrio psychroerythus</name>
    <dbReference type="NCBI Taxonomy" id="28229"/>
    <lineage>
        <taxon>Bacteria</taxon>
        <taxon>Pseudomonadati</taxon>
        <taxon>Pseudomonadota</taxon>
        <taxon>Gammaproteobacteria</taxon>
        <taxon>Alteromonadales</taxon>
        <taxon>Colwelliaceae</taxon>
        <taxon>Colwellia</taxon>
    </lineage>
</organism>